<dbReference type="EC" id="2.7.-.-" evidence="4"/>
<dbReference type="Proteomes" id="UP001214603">
    <property type="component" value="Chromosome 1"/>
</dbReference>
<dbReference type="GO" id="GO:0005634">
    <property type="term" value="C:nucleus"/>
    <property type="evidence" value="ECO:0007669"/>
    <property type="project" value="TreeGrafter"/>
</dbReference>
<reference evidence="5" key="1">
    <citation type="submission" date="2023-03" db="EMBL/GenBank/DDBJ databases">
        <title>Mating type loci evolution in Malassezia.</title>
        <authorList>
            <person name="Coelho M.A."/>
        </authorList>
    </citation>
    <scope>NUCLEOTIDE SEQUENCE</scope>
    <source>
        <strain evidence="5">CBS 7876</strain>
    </source>
</reference>
<dbReference type="GO" id="GO:0032958">
    <property type="term" value="P:inositol phosphate biosynthetic process"/>
    <property type="evidence" value="ECO:0007669"/>
    <property type="project" value="InterPro"/>
</dbReference>
<dbReference type="GO" id="GO:0046854">
    <property type="term" value="P:phosphatidylinositol phosphate biosynthetic process"/>
    <property type="evidence" value="ECO:0007669"/>
    <property type="project" value="TreeGrafter"/>
</dbReference>
<comment type="similarity">
    <text evidence="1 4">Belongs to the inositol phosphokinase (IPK) family.</text>
</comment>
<dbReference type="PANTHER" id="PTHR12400">
    <property type="entry name" value="INOSITOL POLYPHOSPHATE KINASE"/>
    <property type="match status" value="1"/>
</dbReference>
<gene>
    <name evidence="5" type="ORF">MOBT1_000515</name>
</gene>
<dbReference type="InterPro" id="IPR038286">
    <property type="entry name" value="IPK_sf"/>
</dbReference>
<evidence type="ECO:0000256" key="3">
    <source>
        <dbReference type="ARBA" id="ARBA00022777"/>
    </source>
</evidence>
<dbReference type="GO" id="GO:0008440">
    <property type="term" value="F:inositol-1,4,5-trisphosphate 3-kinase activity"/>
    <property type="evidence" value="ECO:0007669"/>
    <property type="project" value="TreeGrafter"/>
</dbReference>
<dbReference type="PANTHER" id="PTHR12400:SF108">
    <property type="entry name" value="KINASE"/>
    <property type="match status" value="1"/>
</dbReference>
<sequence>MEAEAPRQAAGHPGVLLAAADDARVVKRCPAQEAQFYEEVNMGREEAHQLMRECMPRCFGIRVDGASLSGWPPLEADAANAVLLEDLTHPFVRADVCDIKLGTLLYDERPGYTDAAKIGRMQHKARTTTSGEYGMRVAGWATWEGEHCRSVGKEPGKAARTMDDIAQLLMQALRTQSEVRRRAVARHLLPLVQALQARVARVPAQLRSTSVLVVVEGDEAALCATCA</sequence>
<keyword evidence="2 4" id="KW-0808">Transferase</keyword>
<proteinExistence type="inferred from homology"/>
<dbReference type="SUPFAM" id="SSF56104">
    <property type="entry name" value="SAICAR synthase-like"/>
    <property type="match status" value="1"/>
</dbReference>
<evidence type="ECO:0000256" key="4">
    <source>
        <dbReference type="RuleBase" id="RU363090"/>
    </source>
</evidence>
<dbReference type="Gene3D" id="3.30.470.160">
    <property type="entry name" value="Inositol polyphosphate kinase"/>
    <property type="match status" value="1"/>
</dbReference>
<dbReference type="EMBL" id="CP119934">
    <property type="protein sequence ID" value="WFD01835.1"/>
    <property type="molecule type" value="Genomic_DNA"/>
</dbReference>
<dbReference type="Pfam" id="PF03770">
    <property type="entry name" value="IPK"/>
    <property type="match status" value="1"/>
</dbReference>
<organism evidence="5 6">
    <name type="scientific">Malassezia obtusa</name>
    <dbReference type="NCBI Taxonomy" id="76774"/>
    <lineage>
        <taxon>Eukaryota</taxon>
        <taxon>Fungi</taxon>
        <taxon>Dikarya</taxon>
        <taxon>Basidiomycota</taxon>
        <taxon>Ustilaginomycotina</taxon>
        <taxon>Malasseziomycetes</taxon>
        <taxon>Malasseziales</taxon>
        <taxon>Malasseziaceae</taxon>
        <taxon>Malassezia</taxon>
    </lineage>
</organism>
<evidence type="ECO:0000313" key="6">
    <source>
        <dbReference type="Proteomes" id="UP001214603"/>
    </source>
</evidence>
<dbReference type="InterPro" id="IPR005522">
    <property type="entry name" value="IPK"/>
</dbReference>
<dbReference type="GO" id="GO:0005737">
    <property type="term" value="C:cytoplasm"/>
    <property type="evidence" value="ECO:0007669"/>
    <property type="project" value="TreeGrafter"/>
</dbReference>
<keyword evidence="3 4" id="KW-0418">Kinase</keyword>
<accession>A0AAF0IQR4</accession>
<name>A0AAF0IQR4_9BASI</name>
<protein>
    <recommendedName>
        <fullName evidence="4">Kinase</fullName>
        <ecNumber evidence="4">2.7.-.-</ecNumber>
    </recommendedName>
</protein>
<evidence type="ECO:0000256" key="2">
    <source>
        <dbReference type="ARBA" id="ARBA00022679"/>
    </source>
</evidence>
<dbReference type="AlphaFoldDB" id="A0AAF0IQR4"/>
<evidence type="ECO:0000313" key="5">
    <source>
        <dbReference type="EMBL" id="WFD01835.1"/>
    </source>
</evidence>
<keyword evidence="6" id="KW-1185">Reference proteome</keyword>
<evidence type="ECO:0000256" key="1">
    <source>
        <dbReference type="ARBA" id="ARBA00007374"/>
    </source>
</evidence>
<dbReference type="GO" id="GO:0000824">
    <property type="term" value="F:inositol-1,4,5,6-tetrakisphosphate 3-kinase activity"/>
    <property type="evidence" value="ECO:0007669"/>
    <property type="project" value="TreeGrafter"/>
</dbReference>